<dbReference type="GO" id="GO:0008745">
    <property type="term" value="F:N-acetylmuramoyl-L-alanine amidase activity"/>
    <property type="evidence" value="ECO:0007669"/>
    <property type="project" value="UniProtKB-EC"/>
</dbReference>
<organism evidence="6 7">
    <name type="scientific">Mucilaginibacter ginsenosidivorax</name>
    <dbReference type="NCBI Taxonomy" id="862126"/>
    <lineage>
        <taxon>Bacteria</taxon>
        <taxon>Pseudomonadati</taxon>
        <taxon>Bacteroidota</taxon>
        <taxon>Sphingobacteriia</taxon>
        <taxon>Sphingobacteriales</taxon>
        <taxon>Sphingobacteriaceae</taxon>
        <taxon>Mucilaginibacter</taxon>
    </lineage>
</organism>
<comment type="catalytic activity">
    <reaction evidence="1">
        <text>Hydrolyzes the link between N-acetylmuramoyl residues and L-amino acid residues in certain cell-wall glycopeptides.</text>
        <dbReference type="EC" id="3.5.1.28"/>
    </reaction>
</comment>
<dbReference type="InterPro" id="IPR002502">
    <property type="entry name" value="Amidase_domain"/>
</dbReference>
<feature type="domain" description="N-acetylmuramoyl-L-alanine amidase" evidence="5">
    <location>
        <begin position="9"/>
        <end position="156"/>
    </location>
</feature>
<dbReference type="InterPro" id="IPR051206">
    <property type="entry name" value="NAMLAA_amidase_2"/>
</dbReference>
<dbReference type="GO" id="GO:0071555">
    <property type="term" value="P:cell wall organization"/>
    <property type="evidence" value="ECO:0007669"/>
    <property type="project" value="UniProtKB-KW"/>
</dbReference>
<gene>
    <name evidence="6" type="ORF">FSB76_24565</name>
</gene>
<dbReference type="RefSeq" id="WP_147058096.1">
    <property type="nucleotide sequence ID" value="NZ_CP042437.1"/>
</dbReference>
<accession>A0A5B8W7N0</accession>
<reference evidence="6 7" key="1">
    <citation type="journal article" date="2013" name="J. Microbiol.">
        <title>Mucilaginibacter ginsenosidivorax sp. nov., with ginsenoside converting activity isolated from sediment.</title>
        <authorList>
            <person name="Kim J.K."/>
            <person name="Choi T.E."/>
            <person name="Liu Q.M."/>
            <person name="Park H.Y."/>
            <person name="Yi T.H."/>
            <person name="Yoon M.H."/>
            <person name="Kim S.C."/>
            <person name="Im W.T."/>
        </authorList>
    </citation>
    <scope>NUCLEOTIDE SEQUENCE [LARGE SCALE GENOMIC DNA]</scope>
    <source>
        <strain evidence="6 7">KHI28</strain>
    </source>
</reference>
<keyword evidence="4" id="KW-0961">Cell wall biogenesis/degradation</keyword>
<dbReference type="InterPro" id="IPR036505">
    <property type="entry name" value="Amidase/PGRP_sf"/>
</dbReference>
<proteinExistence type="predicted"/>
<dbReference type="PANTHER" id="PTHR30417">
    <property type="entry name" value="N-ACETYLMURAMOYL-L-ALANINE AMIDASE AMID"/>
    <property type="match status" value="1"/>
</dbReference>
<dbReference type="GO" id="GO:0009253">
    <property type="term" value="P:peptidoglycan catabolic process"/>
    <property type="evidence" value="ECO:0007669"/>
    <property type="project" value="InterPro"/>
</dbReference>
<dbReference type="Pfam" id="PF01510">
    <property type="entry name" value="Amidase_2"/>
    <property type="match status" value="1"/>
</dbReference>
<dbReference type="SMART" id="SM00644">
    <property type="entry name" value="Ami_2"/>
    <property type="match status" value="1"/>
</dbReference>
<dbReference type="Proteomes" id="UP000321362">
    <property type="component" value="Chromosome"/>
</dbReference>
<dbReference type="AlphaFoldDB" id="A0A5B8W7N0"/>
<dbReference type="EC" id="3.5.1.28" evidence="2"/>
<evidence type="ECO:0000256" key="3">
    <source>
        <dbReference type="ARBA" id="ARBA00022801"/>
    </source>
</evidence>
<evidence type="ECO:0000256" key="1">
    <source>
        <dbReference type="ARBA" id="ARBA00001561"/>
    </source>
</evidence>
<dbReference type="PANTHER" id="PTHR30417:SF1">
    <property type="entry name" value="N-ACETYLMURAMOYL-L-ALANINE AMIDASE AMID"/>
    <property type="match status" value="1"/>
</dbReference>
<keyword evidence="7" id="KW-1185">Reference proteome</keyword>
<dbReference type="SUPFAM" id="SSF55846">
    <property type="entry name" value="N-acetylmuramoyl-L-alanine amidase-like"/>
    <property type="match status" value="1"/>
</dbReference>
<dbReference type="GO" id="GO:0009254">
    <property type="term" value="P:peptidoglycan turnover"/>
    <property type="evidence" value="ECO:0007669"/>
    <property type="project" value="TreeGrafter"/>
</dbReference>
<evidence type="ECO:0000313" key="7">
    <source>
        <dbReference type="Proteomes" id="UP000321362"/>
    </source>
</evidence>
<sequence>MSTRIIINQPDESKRLNAGDVKFLIIHYTAGDYQRAKYIFEHPLEFDQVSVQFVLDLDGTIDELIPTSSGITYQANHCGASYWMQEDEILSGFNKFSIGVEIINPNGNLLDYTEQQYQSLLGLIKRLQEYYPNLRSASSILGHEQIAGFRGKVDPGVKFNWSRVFSECYGLESFERRGVVCVPPALIAIFESCLDLEPLATNRDANVNFWRLISATMEMSMSLLANGQSLPMVEHACRRKIAELTPK</sequence>
<dbReference type="KEGG" id="mgk:FSB76_24565"/>
<dbReference type="EMBL" id="CP042437">
    <property type="protein sequence ID" value="QEC78965.1"/>
    <property type="molecule type" value="Genomic_DNA"/>
</dbReference>
<dbReference type="Gene3D" id="3.40.80.10">
    <property type="entry name" value="Peptidoglycan recognition protein-like"/>
    <property type="match status" value="1"/>
</dbReference>
<protein>
    <recommendedName>
        <fullName evidence="2">N-acetylmuramoyl-L-alanine amidase</fullName>
        <ecNumber evidence="2">3.5.1.28</ecNumber>
    </recommendedName>
</protein>
<dbReference type="OrthoDB" id="9794842at2"/>
<evidence type="ECO:0000313" key="6">
    <source>
        <dbReference type="EMBL" id="QEC78965.1"/>
    </source>
</evidence>
<keyword evidence="3" id="KW-0378">Hydrolase</keyword>
<dbReference type="CDD" id="cd06583">
    <property type="entry name" value="PGRP"/>
    <property type="match status" value="1"/>
</dbReference>
<name>A0A5B8W7N0_9SPHI</name>
<evidence type="ECO:0000256" key="4">
    <source>
        <dbReference type="ARBA" id="ARBA00023316"/>
    </source>
</evidence>
<evidence type="ECO:0000256" key="2">
    <source>
        <dbReference type="ARBA" id="ARBA00011901"/>
    </source>
</evidence>
<evidence type="ECO:0000259" key="5">
    <source>
        <dbReference type="SMART" id="SM00644"/>
    </source>
</evidence>